<evidence type="ECO:0000256" key="1">
    <source>
        <dbReference type="ARBA" id="ARBA00004323"/>
    </source>
</evidence>
<reference evidence="9 10" key="1">
    <citation type="submission" date="2024-02" db="EMBL/GenBank/DDBJ databases">
        <title>High-quality chromosome-scale genome assembly of Pensacola bahiagrass (Paspalum notatum Flugge var. saurae).</title>
        <authorList>
            <person name="Vega J.M."/>
            <person name="Podio M."/>
            <person name="Orjuela J."/>
            <person name="Siena L.A."/>
            <person name="Pessino S.C."/>
            <person name="Combes M.C."/>
            <person name="Mariac C."/>
            <person name="Albertini E."/>
            <person name="Pupilli F."/>
            <person name="Ortiz J.P.A."/>
            <person name="Leblanc O."/>
        </authorList>
    </citation>
    <scope>NUCLEOTIDE SEQUENCE [LARGE SCALE GENOMIC DNA]</scope>
    <source>
        <strain evidence="9">R1</strain>
        <tissue evidence="9">Leaf</tissue>
    </source>
</reference>
<keyword evidence="7" id="KW-0472">Membrane</keyword>
<dbReference type="Proteomes" id="UP001341281">
    <property type="component" value="Chromosome 02"/>
</dbReference>
<dbReference type="InterPro" id="IPR004263">
    <property type="entry name" value="Exostosin"/>
</dbReference>
<organism evidence="9 10">
    <name type="scientific">Paspalum notatum var. saurae</name>
    <dbReference type="NCBI Taxonomy" id="547442"/>
    <lineage>
        <taxon>Eukaryota</taxon>
        <taxon>Viridiplantae</taxon>
        <taxon>Streptophyta</taxon>
        <taxon>Embryophyta</taxon>
        <taxon>Tracheophyta</taxon>
        <taxon>Spermatophyta</taxon>
        <taxon>Magnoliopsida</taxon>
        <taxon>Liliopsida</taxon>
        <taxon>Poales</taxon>
        <taxon>Poaceae</taxon>
        <taxon>PACMAD clade</taxon>
        <taxon>Panicoideae</taxon>
        <taxon>Andropogonodae</taxon>
        <taxon>Paspaleae</taxon>
        <taxon>Paspalinae</taxon>
        <taxon>Paspalum</taxon>
    </lineage>
</organism>
<keyword evidence="3" id="KW-0808">Transferase</keyword>
<dbReference type="PANTHER" id="PTHR11062">
    <property type="entry name" value="EXOSTOSIN HEPARAN SULFATE GLYCOSYLTRANSFERASE -RELATED"/>
    <property type="match status" value="1"/>
</dbReference>
<accession>A0AAQ3PSB7</accession>
<protein>
    <recommendedName>
        <fullName evidence="8">Exostosin GT47 domain-containing protein</fullName>
    </recommendedName>
</protein>
<evidence type="ECO:0000259" key="8">
    <source>
        <dbReference type="Pfam" id="PF03016"/>
    </source>
</evidence>
<keyword evidence="4" id="KW-0735">Signal-anchor</keyword>
<evidence type="ECO:0000256" key="3">
    <source>
        <dbReference type="ARBA" id="ARBA00022676"/>
    </source>
</evidence>
<evidence type="ECO:0000256" key="4">
    <source>
        <dbReference type="ARBA" id="ARBA00022968"/>
    </source>
</evidence>
<comment type="subcellular location">
    <subcellularLocation>
        <location evidence="1">Golgi apparatus membrane</location>
        <topology evidence="1">Single-pass type II membrane protein</topology>
    </subcellularLocation>
</comment>
<name>A0AAQ3PSB7_PASNO</name>
<evidence type="ECO:0000313" key="9">
    <source>
        <dbReference type="EMBL" id="WVZ55436.1"/>
    </source>
</evidence>
<proteinExistence type="inferred from homology"/>
<feature type="transmembrane region" description="Helical" evidence="7">
    <location>
        <begin position="75"/>
        <end position="94"/>
    </location>
</feature>
<gene>
    <name evidence="9" type="ORF">U9M48_006096</name>
</gene>
<keyword evidence="7" id="KW-1133">Transmembrane helix</keyword>
<dbReference type="AlphaFoldDB" id="A0AAQ3PSB7"/>
<evidence type="ECO:0000256" key="5">
    <source>
        <dbReference type="ARBA" id="ARBA00023034"/>
    </source>
</evidence>
<feature type="region of interest" description="Disordered" evidence="6">
    <location>
        <begin position="518"/>
        <end position="552"/>
    </location>
</feature>
<keyword evidence="10" id="KW-1185">Reference proteome</keyword>
<sequence>MMRSRPEAYPPHRHSGWHRRCYRTLDKSDGLLWGQCGELGNLSKSARKDGGGARSRRAVEVKRVEKAAAKVLPPLRILAVVAVVAWTFLLYFHFSVIGSTVEVNHGDESAGPCRGRYIYMIDLPPRFNADIVRDCGKTNDHWEGMCAFMSNAGLGQPLADDHTDGVITGEAGWYNTHQFSLDFIFHNRMKRYECLTKHTAEASAVFVPFYAGFDFARYHWGYDNATRDAASVDLVALLTARPQWRSMKGRDHFLIAGRTGWDFRRSGIDSPDWGTDLLVMPAVRNMSVLVLESTLKRGTDFSVPYPTYFHPRSDADVLRWQDRVRGRRRTWLMAFVGAPRPDVSMRMRVRDHVIAQCKAAPGACAMLGCARAAGSPQCIAPANIMRLFQKASFCLQPPGDSCTRRSVFDSMVAGCIPVFFHTGSAYKQYPWHLPRDDHLKYSVFIPMADVRERNVSIEAVLRAIPPATVRRMREEVIRLIPRVLYADPRSKLETIKDAFDVAVEGILDTVARIKNGEQVRTGGPVEKDPPNLFAATASRFPPKGSSSRAARW</sequence>
<evidence type="ECO:0000256" key="2">
    <source>
        <dbReference type="ARBA" id="ARBA00010271"/>
    </source>
</evidence>
<evidence type="ECO:0000256" key="6">
    <source>
        <dbReference type="SAM" id="MobiDB-lite"/>
    </source>
</evidence>
<dbReference type="InterPro" id="IPR040911">
    <property type="entry name" value="Exostosin_GT47"/>
</dbReference>
<keyword evidence="3" id="KW-0328">Glycosyltransferase</keyword>
<keyword evidence="7" id="KW-0812">Transmembrane</keyword>
<evidence type="ECO:0000256" key="7">
    <source>
        <dbReference type="SAM" id="Phobius"/>
    </source>
</evidence>
<dbReference type="EMBL" id="CP144746">
    <property type="protein sequence ID" value="WVZ55436.1"/>
    <property type="molecule type" value="Genomic_DNA"/>
</dbReference>
<dbReference type="GO" id="GO:0000139">
    <property type="term" value="C:Golgi membrane"/>
    <property type="evidence" value="ECO:0007669"/>
    <property type="project" value="UniProtKB-SubCell"/>
</dbReference>
<keyword evidence="5" id="KW-0333">Golgi apparatus</keyword>
<dbReference type="PANTHER" id="PTHR11062:SF251">
    <property type="entry name" value="XYLOGLUCAN GALACTOSYLTRANSFERASE MUR3"/>
    <property type="match status" value="1"/>
</dbReference>
<feature type="domain" description="Exostosin GT47" evidence="8">
    <location>
        <begin position="113"/>
        <end position="459"/>
    </location>
</feature>
<dbReference type="Pfam" id="PF03016">
    <property type="entry name" value="Exostosin_GT47"/>
    <property type="match status" value="1"/>
</dbReference>
<dbReference type="GO" id="GO:0016757">
    <property type="term" value="F:glycosyltransferase activity"/>
    <property type="evidence" value="ECO:0007669"/>
    <property type="project" value="UniProtKB-KW"/>
</dbReference>
<evidence type="ECO:0000313" key="10">
    <source>
        <dbReference type="Proteomes" id="UP001341281"/>
    </source>
</evidence>
<comment type="similarity">
    <text evidence="2">Belongs to the glycosyltransferase 47 family.</text>
</comment>